<organism evidence="1">
    <name type="scientific">marine sediment metagenome</name>
    <dbReference type="NCBI Taxonomy" id="412755"/>
    <lineage>
        <taxon>unclassified sequences</taxon>
        <taxon>metagenomes</taxon>
        <taxon>ecological metagenomes</taxon>
    </lineage>
</organism>
<gene>
    <name evidence="1" type="ORF">MGSAQ_002069</name>
</gene>
<evidence type="ECO:0000313" key="1">
    <source>
        <dbReference type="EMBL" id="KTF06435.1"/>
    </source>
</evidence>
<dbReference type="AlphaFoldDB" id="A0A1B6NSI5"/>
<name>A0A1B6NSI5_9ZZZZ</name>
<reference evidence="1" key="1">
    <citation type="submission" date="2013-11" db="EMBL/GenBank/DDBJ databases">
        <title>Microbial diversity, functional groups and degradation webs in Northern and Southern Mediterranean and Red Sea marine crude oil polluted sites.</title>
        <authorList>
            <person name="Daffonchio D."/>
            <person name="Mapelli F."/>
            <person name="Ferrer M."/>
            <person name="Richter M."/>
            <person name="Cherif A."/>
            <person name="Malkawi H.I."/>
            <person name="Yakimov M.M."/>
            <person name="Abdel-Fattah Y.R."/>
            <person name="Blaghen M."/>
            <person name="Golyshin P.N."/>
            <person name="Kalogerakis N."/>
            <person name="Boon N."/>
            <person name="Magagnini M."/>
            <person name="Fava F."/>
        </authorList>
    </citation>
    <scope>NUCLEOTIDE SEQUENCE</scope>
</reference>
<sequence>MAKALELFEKSHGARRPNGNSAFLLKRFRGVRFTYFANISGNANSKNWALFALYANSRYRIAQRVSQPYCGVKRTFVVHDYR</sequence>
<proteinExistence type="predicted"/>
<protein>
    <submittedName>
        <fullName evidence="1">Uncharacterized protein</fullName>
    </submittedName>
</protein>
<feature type="non-terminal residue" evidence="1">
    <location>
        <position position="82"/>
    </location>
</feature>
<accession>A0A1B6NSI5</accession>
<dbReference type="EMBL" id="AYSL01001153">
    <property type="protein sequence ID" value="KTF06435.1"/>
    <property type="molecule type" value="Genomic_DNA"/>
</dbReference>
<comment type="caution">
    <text evidence="1">The sequence shown here is derived from an EMBL/GenBank/DDBJ whole genome shotgun (WGS) entry which is preliminary data.</text>
</comment>